<dbReference type="PANTHER" id="PTHR34289:SF8">
    <property type="entry name" value="DUF819 DOMAIN-CONTAINING PROTEIN"/>
    <property type="match status" value="1"/>
</dbReference>
<feature type="transmembrane region" description="Helical" evidence="1">
    <location>
        <begin position="164"/>
        <end position="182"/>
    </location>
</feature>
<comment type="caution">
    <text evidence="2">The sequence shown here is derived from an EMBL/GenBank/DDBJ whole genome shotgun (WGS) entry which is preliminary data.</text>
</comment>
<gene>
    <name evidence="2" type="ORF">ACFOKA_06915</name>
</gene>
<keyword evidence="1" id="KW-0472">Membrane</keyword>
<dbReference type="InterPro" id="IPR008537">
    <property type="entry name" value="DUF819"/>
</dbReference>
<dbReference type="EMBL" id="JBHRSL010000004">
    <property type="protein sequence ID" value="MFC3051627.1"/>
    <property type="molecule type" value="Genomic_DNA"/>
</dbReference>
<dbReference type="Proteomes" id="UP001595444">
    <property type="component" value="Unassembled WGS sequence"/>
</dbReference>
<feature type="transmembrane region" description="Helical" evidence="1">
    <location>
        <begin position="38"/>
        <end position="57"/>
    </location>
</feature>
<feature type="transmembrane region" description="Helical" evidence="1">
    <location>
        <begin position="12"/>
        <end position="29"/>
    </location>
</feature>
<feature type="transmembrane region" description="Helical" evidence="1">
    <location>
        <begin position="272"/>
        <end position="291"/>
    </location>
</feature>
<feature type="transmembrane region" description="Helical" evidence="1">
    <location>
        <begin position="63"/>
        <end position="83"/>
    </location>
</feature>
<proteinExistence type="predicted"/>
<dbReference type="RefSeq" id="WP_194215101.1">
    <property type="nucleotide sequence ID" value="NZ_CP061205.1"/>
</dbReference>
<keyword evidence="3" id="KW-1185">Reference proteome</keyword>
<reference evidence="3" key="1">
    <citation type="journal article" date="2019" name="Int. J. Syst. Evol. Microbiol.">
        <title>The Global Catalogue of Microorganisms (GCM) 10K type strain sequencing project: providing services to taxonomists for standard genome sequencing and annotation.</title>
        <authorList>
            <consortium name="The Broad Institute Genomics Platform"/>
            <consortium name="The Broad Institute Genome Sequencing Center for Infectious Disease"/>
            <person name="Wu L."/>
            <person name="Ma J."/>
        </authorList>
    </citation>
    <scope>NUCLEOTIDE SEQUENCE [LARGE SCALE GENOMIC DNA]</scope>
    <source>
        <strain evidence="3">KCTC 62164</strain>
    </source>
</reference>
<name>A0ABV7D4P2_9PROT</name>
<feature type="transmembrane region" description="Helical" evidence="1">
    <location>
        <begin position="297"/>
        <end position="317"/>
    </location>
</feature>
<keyword evidence="1" id="KW-1133">Transmembrane helix</keyword>
<evidence type="ECO:0000313" key="3">
    <source>
        <dbReference type="Proteomes" id="UP001595444"/>
    </source>
</evidence>
<dbReference type="PANTHER" id="PTHR34289">
    <property type="entry name" value="PROTEIN, PUTATIVE (DUF819)-RELATED"/>
    <property type="match status" value="1"/>
</dbReference>
<organism evidence="2 3">
    <name type="scientific">Kordiimonas pumila</name>
    <dbReference type="NCBI Taxonomy" id="2161677"/>
    <lineage>
        <taxon>Bacteria</taxon>
        <taxon>Pseudomonadati</taxon>
        <taxon>Pseudomonadota</taxon>
        <taxon>Alphaproteobacteria</taxon>
        <taxon>Kordiimonadales</taxon>
        <taxon>Kordiimonadaceae</taxon>
        <taxon>Kordiimonas</taxon>
    </lineage>
</organism>
<evidence type="ECO:0000256" key="1">
    <source>
        <dbReference type="SAM" id="Phobius"/>
    </source>
</evidence>
<protein>
    <submittedName>
        <fullName evidence="2">DUF819 domain-containing protein</fullName>
    </submittedName>
</protein>
<accession>A0ABV7D4P2</accession>
<feature type="transmembrane region" description="Helical" evidence="1">
    <location>
        <begin position="214"/>
        <end position="234"/>
    </location>
</feature>
<feature type="transmembrane region" description="Helical" evidence="1">
    <location>
        <begin position="355"/>
        <end position="382"/>
    </location>
</feature>
<evidence type="ECO:0000313" key="2">
    <source>
        <dbReference type="EMBL" id="MFC3051627.1"/>
    </source>
</evidence>
<feature type="transmembrane region" description="Helical" evidence="1">
    <location>
        <begin position="95"/>
        <end position="117"/>
    </location>
</feature>
<keyword evidence="1" id="KW-0812">Transmembrane</keyword>
<dbReference type="Pfam" id="PF05684">
    <property type="entry name" value="DUF819"/>
    <property type="match status" value="1"/>
</dbReference>
<feature type="transmembrane region" description="Helical" evidence="1">
    <location>
        <begin position="240"/>
        <end position="260"/>
    </location>
</feature>
<sequence>MLQFPLISADSTLLLLGVLCLLAAFGFWLDTTKIGRNVSGAAGILAGGMLLSNFGVLPKSADVYGVVWVYLVPLAIPLLLLKADLRRVVSETKGMLLAFFFGVIGTSVGAIIGYFILPLGPEGHKLAGVFSATYIGGSMNMAAVTQSVDLSPALAAASVAADNVVGVLYLSFLAIVPSLLFFRKMFRLSLPAEMPTGESAGNSSDSPGASAINLTHIAFALGLSFVICAAGTTIANLLGVGGFSIMFITALTVLIANLFPKQLKALQGDYEIGLLFMYIFFAAIGISADVAAMLDKAFAVVLYAVLIIVCHALFIFIGSRFFKLQLLDVVIASNACASGPASAAALAAGKSRPDLVAPAVLLGVFGYAVANFIGVSLTIWLAP</sequence>